<dbReference type="InterPro" id="IPR010976">
    <property type="entry name" value="B-phosphoglucomutase_hydrolase"/>
</dbReference>
<dbReference type="InterPro" id="IPR010972">
    <property type="entry name" value="Beta-PGM"/>
</dbReference>
<evidence type="ECO:0000256" key="13">
    <source>
        <dbReference type="PIRSR" id="PIRSR610972-4"/>
    </source>
</evidence>
<feature type="active site" description="Proton donor/acceptor" evidence="10">
    <location>
        <position position="18"/>
    </location>
</feature>
<evidence type="ECO:0000256" key="6">
    <source>
        <dbReference type="ARBA" id="ARBA00023277"/>
    </source>
</evidence>
<evidence type="ECO:0000256" key="3">
    <source>
        <dbReference type="ARBA" id="ARBA00022723"/>
    </source>
</evidence>
<comment type="similarity">
    <text evidence="1">Belongs to the HAD-like hydrolase superfamily. CbbY/CbbZ/Gph/YieH family.</text>
</comment>
<evidence type="ECO:0000256" key="5">
    <source>
        <dbReference type="ARBA" id="ARBA00023235"/>
    </source>
</evidence>
<dbReference type="SUPFAM" id="SSF56784">
    <property type="entry name" value="HAD-like"/>
    <property type="match status" value="1"/>
</dbReference>
<evidence type="ECO:0000313" key="14">
    <source>
        <dbReference type="EMBL" id="OGK02017.1"/>
    </source>
</evidence>
<dbReference type="GO" id="GO:0005975">
    <property type="term" value="P:carbohydrate metabolic process"/>
    <property type="evidence" value="ECO:0007669"/>
    <property type="project" value="InterPro"/>
</dbReference>
<keyword evidence="6" id="KW-0119">Carbohydrate metabolism</keyword>
<keyword evidence="5" id="KW-0413">Isomerase</keyword>
<dbReference type="Gene3D" id="1.10.150.240">
    <property type="entry name" value="Putative phosphatase, domain 2"/>
    <property type="match status" value="1"/>
</dbReference>
<dbReference type="InterPro" id="IPR051600">
    <property type="entry name" value="Beta-PGM-like"/>
</dbReference>
<dbReference type="Proteomes" id="UP000179243">
    <property type="component" value="Unassembled WGS sequence"/>
</dbReference>
<feature type="binding site" evidence="12">
    <location>
        <position position="18"/>
    </location>
    <ligand>
        <name>Mg(2+)</name>
        <dbReference type="ChEBI" id="CHEBI:18420"/>
    </ligand>
</feature>
<accession>A0A1F7F663</accession>
<feature type="binding site" evidence="12">
    <location>
        <position position="16"/>
    </location>
    <ligand>
        <name>Mg(2+)</name>
        <dbReference type="ChEBI" id="CHEBI:18420"/>
    </ligand>
</feature>
<evidence type="ECO:0000256" key="10">
    <source>
        <dbReference type="PIRSR" id="PIRSR610972-1"/>
    </source>
</evidence>
<dbReference type="SFLD" id="SFLDG01129">
    <property type="entry name" value="C1.5:_HAD__Beta-PGM__Phosphata"/>
    <property type="match status" value="1"/>
</dbReference>
<organism evidence="14 15">
    <name type="scientific">Candidatus Raymondbacteria bacterium RIFOXYD12_FULL_49_13</name>
    <dbReference type="NCBI Taxonomy" id="1817890"/>
    <lineage>
        <taxon>Bacteria</taxon>
        <taxon>Raymondiibacteriota</taxon>
    </lineage>
</organism>
<dbReference type="AlphaFoldDB" id="A0A1F7F663"/>
<feature type="binding site" evidence="11">
    <location>
        <position position="150"/>
    </location>
    <ligand>
        <name>substrate</name>
    </ligand>
</feature>
<dbReference type="SFLD" id="SFLDG01135">
    <property type="entry name" value="C1.5.6:_HAD__Beta-PGM__Phospha"/>
    <property type="match status" value="1"/>
</dbReference>
<evidence type="ECO:0000256" key="4">
    <source>
        <dbReference type="ARBA" id="ARBA00022842"/>
    </source>
</evidence>
<feature type="site" description="Important for catalytic activity and assists the phosphoryl transfer reaction to Asp8 by balancing charge and orienting the reacting groups" evidence="13">
    <location>
        <position position="150"/>
    </location>
</feature>
<dbReference type="InterPro" id="IPR006439">
    <property type="entry name" value="HAD-SF_hydro_IA"/>
</dbReference>
<comment type="caution">
    <text evidence="14">The sequence shown here is derived from an EMBL/GenBank/DDBJ whole genome shotgun (WGS) entry which is preliminary data.</text>
</comment>
<dbReference type="PANTHER" id="PTHR46193">
    <property type="entry name" value="6-PHOSPHOGLUCONATE PHOSPHATASE"/>
    <property type="match status" value="1"/>
</dbReference>
<dbReference type="InterPro" id="IPR036412">
    <property type="entry name" value="HAD-like_sf"/>
</dbReference>
<evidence type="ECO:0000256" key="12">
    <source>
        <dbReference type="PIRSR" id="PIRSR610972-3"/>
    </source>
</evidence>
<feature type="binding site" evidence="12">
    <location>
        <position position="175"/>
    </location>
    <ligand>
        <name>Mg(2+)</name>
        <dbReference type="ChEBI" id="CHEBI:18420"/>
    </ligand>
</feature>
<dbReference type="PANTHER" id="PTHR46193:SF18">
    <property type="entry name" value="HEXITOL PHOSPHATASE B"/>
    <property type="match status" value="1"/>
</dbReference>
<reference evidence="14 15" key="1">
    <citation type="journal article" date="2016" name="Nat. Commun.">
        <title>Thousands of microbial genomes shed light on interconnected biogeochemical processes in an aquifer system.</title>
        <authorList>
            <person name="Anantharaman K."/>
            <person name="Brown C.T."/>
            <person name="Hug L.A."/>
            <person name="Sharon I."/>
            <person name="Castelle C.J."/>
            <person name="Probst A.J."/>
            <person name="Thomas B.C."/>
            <person name="Singh A."/>
            <person name="Wilkins M.J."/>
            <person name="Karaoz U."/>
            <person name="Brodie E.L."/>
            <person name="Williams K.H."/>
            <person name="Hubbard S.S."/>
            <person name="Banfield J.F."/>
        </authorList>
    </citation>
    <scope>NUCLEOTIDE SEQUENCE [LARGE SCALE GENOMIC DNA]</scope>
</reference>
<feature type="binding site" evidence="11">
    <location>
        <position position="81"/>
    </location>
    <ligand>
        <name>substrate</name>
    </ligand>
</feature>
<dbReference type="EC" id="5.4.2.6" evidence="8"/>
<comment type="catalytic activity">
    <reaction evidence="7">
        <text>beta-D-glucose 1-phosphate = beta-D-glucose 6-phosphate</text>
        <dbReference type="Rhea" id="RHEA:20113"/>
        <dbReference type="ChEBI" id="CHEBI:57684"/>
        <dbReference type="ChEBI" id="CHEBI:58247"/>
        <dbReference type="EC" id="5.4.2.6"/>
    </reaction>
</comment>
<keyword evidence="3 12" id="KW-0479">Metal-binding</keyword>
<evidence type="ECO:0000256" key="9">
    <source>
        <dbReference type="ARBA" id="ARBA00044991"/>
    </source>
</evidence>
<evidence type="ECO:0000256" key="8">
    <source>
        <dbReference type="ARBA" id="ARBA00044968"/>
    </source>
</evidence>
<evidence type="ECO:0000256" key="11">
    <source>
        <dbReference type="PIRSR" id="PIRSR610972-2"/>
    </source>
</evidence>
<dbReference type="InterPro" id="IPR023198">
    <property type="entry name" value="PGP-like_dom2"/>
</dbReference>
<evidence type="ECO:0000256" key="7">
    <source>
        <dbReference type="ARBA" id="ARBA00044926"/>
    </source>
</evidence>
<comment type="cofactor">
    <cofactor evidence="12">
        <name>Mg(2+)</name>
        <dbReference type="ChEBI" id="CHEBI:18420"/>
    </cofactor>
    <text evidence="12">Binds 2 magnesium ions per subunit.</text>
</comment>
<protein>
    <recommendedName>
        <fullName evidence="9">Beta-phosphoglucomutase</fullName>
        <ecNumber evidence="8">5.4.2.6</ecNumber>
    </recommendedName>
</protein>
<feature type="binding site" evidence="11">
    <location>
        <begin position="51"/>
        <end position="56"/>
    </location>
    <ligand>
        <name>substrate</name>
    </ligand>
</feature>
<dbReference type="Pfam" id="PF00702">
    <property type="entry name" value="Hydrolase"/>
    <property type="match status" value="1"/>
</dbReference>
<feature type="binding site" evidence="12">
    <location>
        <position position="174"/>
    </location>
    <ligand>
        <name>Mg(2+)</name>
        <dbReference type="ChEBI" id="CHEBI:18420"/>
    </ligand>
</feature>
<evidence type="ECO:0000256" key="2">
    <source>
        <dbReference type="ARBA" id="ARBA00022553"/>
    </source>
</evidence>
<feature type="active site" description="Nucleophile" evidence="10">
    <location>
        <position position="16"/>
    </location>
</feature>
<dbReference type="Gene3D" id="3.40.50.1000">
    <property type="entry name" value="HAD superfamily/HAD-like"/>
    <property type="match status" value="1"/>
</dbReference>
<evidence type="ECO:0000313" key="15">
    <source>
        <dbReference type="Proteomes" id="UP000179243"/>
    </source>
</evidence>
<keyword evidence="2" id="KW-0597">Phosphoprotein</keyword>
<feature type="binding site" evidence="11">
    <location>
        <begin position="119"/>
        <end position="123"/>
    </location>
    <ligand>
        <name>substrate</name>
    </ligand>
</feature>
<dbReference type="GO" id="GO:0000287">
    <property type="term" value="F:magnesium ion binding"/>
    <property type="evidence" value="ECO:0007669"/>
    <property type="project" value="InterPro"/>
</dbReference>
<sequence length="221" mass="24209">MDQIKPHKKLGAVLFDLDGVLVDTAKCHFLAWKKIAEQLSITIDEKVNEKLKGVDRRDSFLIITRGRAFSEPEIHQYCTLKNGYFLEFISRLTAEDVLPGVRPLIKSLDTQGIKKAVCSASKNARTILANTGLIKYFDIVIDGHAIERGKPDPQVFLAAARALAVNPATCIVIEDAQAGIEAARRAGMKAVGVGERHVLAHADTVIKTLVELSVKTLQSLL</sequence>
<dbReference type="NCBIfam" id="TIGR01509">
    <property type="entry name" value="HAD-SF-IA-v3"/>
    <property type="match status" value="1"/>
</dbReference>
<proteinExistence type="inferred from homology"/>
<dbReference type="CDD" id="cd02598">
    <property type="entry name" value="HAD_BPGM"/>
    <property type="match status" value="1"/>
</dbReference>
<dbReference type="NCBIfam" id="TIGR01990">
    <property type="entry name" value="bPGM"/>
    <property type="match status" value="1"/>
</dbReference>
<dbReference type="EMBL" id="MFYX01000114">
    <property type="protein sequence ID" value="OGK02017.1"/>
    <property type="molecule type" value="Genomic_DNA"/>
</dbReference>
<feature type="binding site" evidence="11">
    <location>
        <position position="59"/>
    </location>
    <ligand>
        <name>substrate</name>
    </ligand>
</feature>
<dbReference type="SFLD" id="SFLDS00003">
    <property type="entry name" value="Haloacid_Dehalogenase"/>
    <property type="match status" value="1"/>
</dbReference>
<dbReference type="NCBIfam" id="TIGR02009">
    <property type="entry name" value="PGMB-YQAB-SF"/>
    <property type="match status" value="1"/>
</dbReference>
<feature type="site" description="Important for catalytic activity and assists the phosphoryl transfer reaction to Asp8 by balancing charge and orienting the reacting groups" evidence="13">
    <location>
        <position position="119"/>
    </location>
</feature>
<dbReference type="InterPro" id="IPR023214">
    <property type="entry name" value="HAD_sf"/>
</dbReference>
<gene>
    <name evidence="14" type="ORF">A2519_17550</name>
</gene>
<dbReference type="GO" id="GO:0008801">
    <property type="term" value="F:beta-phosphoglucomutase activity"/>
    <property type="evidence" value="ECO:0007669"/>
    <property type="project" value="UniProtKB-EC"/>
</dbReference>
<feature type="binding site" evidence="11">
    <location>
        <begin position="16"/>
        <end position="18"/>
    </location>
    <ligand>
        <name>substrate</name>
    </ligand>
</feature>
<evidence type="ECO:0000256" key="1">
    <source>
        <dbReference type="ARBA" id="ARBA00006171"/>
    </source>
</evidence>
<keyword evidence="4 12" id="KW-0460">Magnesium</keyword>
<name>A0A1F7F663_UNCRA</name>
<feature type="binding site" evidence="11">
    <location>
        <position position="32"/>
    </location>
    <ligand>
        <name>substrate</name>
    </ligand>
</feature>